<dbReference type="Gene3D" id="1.10.287.370">
    <property type="match status" value="1"/>
</dbReference>
<evidence type="ECO:0000313" key="2">
    <source>
        <dbReference type="EMBL" id="PVU96845.1"/>
    </source>
</evidence>
<dbReference type="PANTHER" id="PTHR12674">
    <property type="entry name" value="PREFOLDIN SUBUNIT 5"/>
    <property type="match status" value="1"/>
</dbReference>
<dbReference type="STRING" id="133385.A0A2T9YWY7"/>
<dbReference type="GO" id="GO:1990115">
    <property type="term" value="P:RNA polymerase III assembly"/>
    <property type="evidence" value="ECO:0007669"/>
    <property type="project" value="TreeGrafter"/>
</dbReference>
<comment type="caution">
    <text evidence="2">The sequence shown here is derived from an EMBL/GenBank/DDBJ whole genome shotgun (WGS) entry which is preliminary data.</text>
</comment>
<dbReference type="GO" id="GO:0016272">
    <property type="term" value="C:prefoldin complex"/>
    <property type="evidence" value="ECO:0007669"/>
    <property type="project" value="InterPro"/>
</dbReference>
<reference evidence="2 3" key="1">
    <citation type="journal article" date="2018" name="MBio">
        <title>Comparative Genomics Reveals the Core Gene Toolbox for the Fungus-Insect Symbiosis.</title>
        <authorList>
            <person name="Wang Y."/>
            <person name="Stata M."/>
            <person name="Wang W."/>
            <person name="Stajich J.E."/>
            <person name="White M.M."/>
            <person name="Moncalvo J.M."/>
        </authorList>
    </citation>
    <scope>NUCLEOTIDE SEQUENCE [LARGE SCALE GENOMIC DNA]</scope>
    <source>
        <strain evidence="2 3">SWE-8-4</strain>
    </source>
</reference>
<organism evidence="2 3">
    <name type="scientific">Smittium simulii</name>
    <dbReference type="NCBI Taxonomy" id="133385"/>
    <lineage>
        <taxon>Eukaryota</taxon>
        <taxon>Fungi</taxon>
        <taxon>Fungi incertae sedis</taxon>
        <taxon>Zoopagomycota</taxon>
        <taxon>Kickxellomycotina</taxon>
        <taxon>Harpellomycetes</taxon>
        <taxon>Harpellales</taxon>
        <taxon>Legeriomycetaceae</taxon>
        <taxon>Smittium</taxon>
    </lineage>
</organism>
<dbReference type="GO" id="GO:1990113">
    <property type="term" value="P:RNA polymerase I assembly"/>
    <property type="evidence" value="ECO:0007669"/>
    <property type="project" value="TreeGrafter"/>
</dbReference>
<keyword evidence="3" id="KW-1185">Reference proteome</keyword>
<dbReference type="InterPro" id="IPR011599">
    <property type="entry name" value="PFD_alpha_archaea"/>
</dbReference>
<dbReference type="CDD" id="cd23157">
    <property type="entry name" value="Prefoldin_5"/>
    <property type="match status" value="1"/>
</dbReference>
<name>A0A2T9YWY7_9FUNG</name>
<dbReference type="GO" id="GO:1990114">
    <property type="term" value="P:RNA polymerase II core complex assembly"/>
    <property type="evidence" value="ECO:0007669"/>
    <property type="project" value="TreeGrafter"/>
</dbReference>
<proteinExistence type="inferred from homology"/>
<dbReference type="GO" id="GO:0005737">
    <property type="term" value="C:cytoplasm"/>
    <property type="evidence" value="ECO:0007669"/>
    <property type="project" value="TreeGrafter"/>
</dbReference>
<dbReference type="Proteomes" id="UP000245383">
    <property type="component" value="Unassembled WGS sequence"/>
</dbReference>
<comment type="similarity">
    <text evidence="1">Belongs to the prefoldin subunit alpha family.</text>
</comment>
<dbReference type="InterPro" id="IPR009053">
    <property type="entry name" value="Prefoldin"/>
</dbReference>
<dbReference type="GO" id="GO:0006457">
    <property type="term" value="P:protein folding"/>
    <property type="evidence" value="ECO:0007669"/>
    <property type="project" value="InterPro"/>
</dbReference>
<evidence type="ECO:0008006" key="4">
    <source>
        <dbReference type="Google" id="ProtNLM"/>
    </source>
</evidence>
<dbReference type="EMBL" id="MBFR01000023">
    <property type="protein sequence ID" value="PVU96845.1"/>
    <property type="molecule type" value="Genomic_DNA"/>
</dbReference>
<dbReference type="OrthoDB" id="10267474at2759"/>
<dbReference type="NCBIfam" id="TIGR00293">
    <property type="entry name" value="prefoldin subunit alpha"/>
    <property type="match status" value="1"/>
</dbReference>
<evidence type="ECO:0000313" key="3">
    <source>
        <dbReference type="Proteomes" id="UP000245383"/>
    </source>
</evidence>
<accession>A0A2T9YWY7</accession>
<evidence type="ECO:0000256" key="1">
    <source>
        <dbReference type="ARBA" id="ARBA00010048"/>
    </source>
</evidence>
<protein>
    <recommendedName>
        <fullName evidence="4">Prefoldin, alpha subunit</fullName>
    </recommendedName>
</protein>
<dbReference type="SUPFAM" id="SSF46579">
    <property type="entry name" value="Prefoldin"/>
    <property type="match status" value="1"/>
</dbReference>
<dbReference type="AlphaFoldDB" id="A0A2T9YWY7"/>
<gene>
    <name evidence="2" type="ORF">BB561_000943</name>
</gene>
<dbReference type="PANTHER" id="PTHR12674:SF2">
    <property type="entry name" value="PREFOLDIN SUBUNIT 5"/>
    <property type="match status" value="1"/>
</dbReference>
<dbReference type="InterPro" id="IPR004127">
    <property type="entry name" value="Prefoldin_subunit_alpha"/>
</dbReference>
<dbReference type="Pfam" id="PF02996">
    <property type="entry name" value="Prefoldin"/>
    <property type="match status" value="1"/>
</dbReference>
<sequence>MSATELPASNQQQIRIEDLSLPQLSSLRDQFNSDIAKLTQLYSQLRNAISTFSECNNCVEAIASKSLNKVLVPLTNSLYVRGELVQPDNLIVDVGTGYYLEKNCSQAQKFYSNKIEYLSQNADKLAKTIEEKQTNLQVLADILATKAAALQKSQPASEASSKA</sequence>
<dbReference type="GO" id="GO:0051082">
    <property type="term" value="F:unfolded protein binding"/>
    <property type="evidence" value="ECO:0007669"/>
    <property type="project" value="InterPro"/>
</dbReference>